<comment type="caution">
    <text evidence="7">The sequence shown here is derived from an EMBL/GenBank/DDBJ whole genome shotgun (WGS) entry which is preliminary data.</text>
</comment>
<reference evidence="7 8" key="1">
    <citation type="submission" date="2020-02" db="EMBL/GenBank/DDBJ databases">
        <title>Genome sequence of strain CCNWXJ40-4.</title>
        <authorList>
            <person name="Gao J."/>
            <person name="Sun J."/>
        </authorList>
    </citation>
    <scope>NUCLEOTIDE SEQUENCE [LARGE SCALE GENOMIC DNA]</scope>
    <source>
        <strain evidence="7 8">CCNWXJ 40-4</strain>
    </source>
</reference>
<dbReference type="SUPFAM" id="SSF55729">
    <property type="entry name" value="Acyl-CoA N-acyltransferases (Nat)"/>
    <property type="match status" value="1"/>
</dbReference>
<evidence type="ECO:0000313" key="7">
    <source>
        <dbReference type="EMBL" id="NGO50921.1"/>
    </source>
</evidence>
<gene>
    <name evidence="7" type="ORF">G6N73_06965</name>
</gene>
<protein>
    <submittedName>
        <fullName evidence="7">GNAT family N-acetyltransferase</fullName>
    </submittedName>
</protein>
<evidence type="ECO:0000256" key="2">
    <source>
        <dbReference type="ARBA" id="ARBA00022649"/>
    </source>
</evidence>
<dbReference type="PROSITE" id="PS51186">
    <property type="entry name" value="GNAT"/>
    <property type="match status" value="1"/>
</dbReference>
<accession>A0A6G4W831</accession>
<dbReference type="Gene3D" id="3.40.630.30">
    <property type="match status" value="1"/>
</dbReference>
<dbReference type="AlphaFoldDB" id="A0A6G4W831"/>
<proteinExistence type="predicted"/>
<feature type="domain" description="N-acetyltransferase" evidence="6">
    <location>
        <begin position="25"/>
        <end position="167"/>
    </location>
</feature>
<evidence type="ECO:0000256" key="3">
    <source>
        <dbReference type="ARBA" id="ARBA00022679"/>
    </source>
</evidence>
<dbReference type="PANTHER" id="PTHR36449:SF1">
    <property type="entry name" value="ACETYLTRANSFERASE"/>
    <property type="match status" value="1"/>
</dbReference>
<dbReference type="EMBL" id="JAAKZF010000005">
    <property type="protein sequence ID" value="NGO50921.1"/>
    <property type="molecule type" value="Genomic_DNA"/>
</dbReference>
<organism evidence="7 8">
    <name type="scientific">Allomesorhizobium camelthorni</name>
    <dbReference type="NCBI Taxonomy" id="475069"/>
    <lineage>
        <taxon>Bacteria</taxon>
        <taxon>Pseudomonadati</taxon>
        <taxon>Pseudomonadota</taxon>
        <taxon>Alphaproteobacteria</taxon>
        <taxon>Hyphomicrobiales</taxon>
        <taxon>Phyllobacteriaceae</taxon>
        <taxon>Allomesorhizobium</taxon>
    </lineage>
</organism>
<dbReference type="InterPro" id="IPR000182">
    <property type="entry name" value="GNAT_dom"/>
</dbReference>
<name>A0A6G4W831_9HYPH</name>
<evidence type="ECO:0000256" key="4">
    <source>
        <dbReference type="ARBA" id="ARBA00023315"/>
    </source>
</evidence>
<keyword evidence="4" id="KW-0012">Acyltransferase</keyword>
<keyword evidence="2" id="KW-1277">Toxin-antitoxin system</keyword>
<keyword evidence="1" id="KW-0678">Repressor</keyword>
<comment type="catalytic activity">
    <reaction evidence="5">
        <text>glycyl-tRNA(Gly) + acetyl-CoA = N-acetylglycyl-tRNA(Gly) + CoA + H(+)</text>
        <dbReference type="Rhea" id="RHEA:81867"/>
        <dbReference type="Rhea" id="RHEA-COMP:9683"/>
        <dbReference type="Rhea" id="RHEA-COMP:19766"/>
        <dbReference type="ChEBI" id="CHEBI:15378"/>
        <dbReference type="ChEBI" id="CHEBI:57287"/>
        <dbReference type="ChEBI" id="CHEBI:57288"/>
        <dbReference type="ChEBI" id="CHEBI:78522"/>
        <dbReference type="ChEBI" id="CHEBI:232036"/>
    </reaction>
</comment>
<evidence type="ECO:0000256" key="1">
    <source>
        <dbReference type="ARBA" id="ARBA00022491"/>
    </source>
</evidence>
<keyword evidence="8" id="KW-1185">Reference proteome</keyword>
<evidence type="ECO:0000259" key="6">
    <source>
        <dbReference type="PROSITE" id="PS51186"/>
    </source>
</evidence>
<keyword evidence="3" id="KW-0808">Transferase</keyword>
<dbReference type="GO" id="GO:0016747">
    <property type="term" value="F:acyltransferase activity, transferring groups other than amino-acyl groups"/>
    <property type="evidence" value="ECO:0007669"/>
    <property type="project" value="InterPro"/>
</dbReference>
<dbReference type="InterPro" id="IPR016181">
    <property type="entry name" value="Acyl_CoA_acyltransferase"/>
</dbReference>
<dbReference type="Proteomes" id="UP001642900">
    <property type="component" value="Unassembled WGS sequence"/>
</dbReference>
<evidence type="ECO:0000313" key="8">
    <source>
        <dbReference type="Proteomes" id="UP001642900"/>
    </source>
</evidence>
<dbReference type="Pfam" id="PF13508">
    <property type="entry name" value="Acetyltransf_7"/>
    <property type="match status" value="1"/>
</dbReference>
<evidence type="ECO:0000256" key="5">
    <source>
        <dbReference type="ARBA" id="ARBA00049880"/>
    </source>
</evidence>
<dbReference type="RefSeq" id="WP_165025203.1">
    <property type="nucleotide sequence ID" value="NZ_JAAKZF010000005.1"/>
</dbReference>
<sequence>MSLSVAIEALNPSHDRRAFSCGVSVLDRYLSERANQDVKRRIGNCFVAVDRDAAAIAAYYTLSAASLPFASLPEDETRRLPHYPVLPATLIGRLAVDLRYQGSGLGSSLIADALHRSIRAAPASFSLLVDAKDSNAAAFYRKHGFIPLTSRPQSLFLPIATALKLFG</sequence>
<dbReference type="PANTHER" id="PTHR36449">
    <property type="entry name" value="ACETYLTRANSFERASE-RELATED"/>
    <property type="match status" value="1"/>
</dbReference>